<dbReference type="Proteomes" id="UP000199690">
    <property type="component" value="Unassembled WGS sequence"/>
</dbReference>
<dbReference type="GO" id="GO:0032259">
    <property type="term" value="P:methylation"/>
    <property type="evidence" value="ECO:0007669"/>
    <property type="project" value="UniProtKB-KW"/>
</dbReference>
<name>A0A1H6BUI0_9PSEU</name>
<dbReference type="CDD" id="cd11644">
    <property type="entry name" value="Precorrin-6Y-MT"/>
    <property type="match status" value="1"/>
</dbReference>
<dbReference type="GO" id="GO:0008276">
    <property type="term" value="F:protein methyltransferase activity"/>
    <property type="evidence" value="ECO:0007669"/>
    <property type="project" value="InterPro"/>
</dbReference>
<dbReference type="InterPro" id="IPR029063">
    <property type="entry name" value="SAM-dependent_MTases_sf"/>
</dbReference>
<evidence type="ECO:0000256" key="2">
    <source>
        <dbReference type="ARBA" id="ARBA00022573"/>
    </source>
</evidence>
<dbReference type="CDD" id="cd02440">
    <property type="entry name" value="AdoMet_MTases"/>
    <property type="match status" value="1"/>
</dbReference>
<dbReference type="UniPathway" id="UPA00148"/>
<comment type="pathway">
    <text evidence="1">Cofactor biosynthesis; adenosylcobalamin biosynthesis.</text>
</comment>
<keyword evidence="4 7" id="KW-0808">Transferase</keyword>
<reference evidence="7" key="1">
    <citation type="submission" date="2016-10" db="EMBL/GenBank/DDBJ databases">
        <authorList>
            <person name="de Groot N.N."/>
        </authorList>
    </citation>
    <scope>NUCLEOTIDE SEQUENCE [LARGE SCALE GENOMIC DNA]</scope>
    <source>
        <strain evidence="7">ATCC 20501</strain>
    </source>
</reference>
<evidence type="ECO:0000313" key="8">
    <source>
        <dbReference type="EMBL" id="SFC17081.1"/>
    </source>
</evidence>
<dbReference type="InterPro" id="IPR000878">
    <property type="entry name" value="4pyrrol_Mease"/>
</dbReference>
<dbReference type="InterPro" id="IPR050714">
    <property type="entry name" value="Cobalamin_biosynth_MTase"/>
</dbReference>
<accession>A0A1I1GZX8</accession>
<dbReference type="NCBIfam" id="TIGR02469">
    <property type="entry name" value="CbiT"/>
    <property type="match status" value="1"/>
</dbReference>
<dbReference type="Pfam" id="PF00590">
    <property type="entry name" value="TP_methylase"/>
    <property type="match status" value="1"/>
</dbReference>
<dbReference type="SUPFAM" id="SSF53790">
    <property type="entry name" value="Tetrapyrrole methylase"/>
    <property type="match status" value="1"/>
</dbReference>
<gene>
    <name evidence="7" type="ORF">SAMN02982929_02871</name>
    <name evidence="8" type="ORF">SAMN05216506_101110</name>
</gene>
<dbReference type="NCBIfam" id="TIGR02467">
    <property type="entry name" value="CbiE"/>
    <property type="match status" value="1"/>
</dbReference>
<accession>A0A1H6BUI0</accession>
<evidence type="ECO:0000313" key="7">
    <source>
        <dbReference type="EMBL" id="SEG64391.1"/>
    </source>
</evidence>
<dbReference type="SMR" id="A0A1H6BUI0"/>
<dbReference type="InterPro" id="IPR014008">
    <property type="entry name" value="Cbl_synth_MTase_CbiT"/>
</dbReference>
<dbReference type="InterPro" id="IPR035996">
    <property type="entry name" value="4pyrrol_Methylase_sf"/>
</dbReference>
<dbReference type="InterPro" id="IPR006365">
    <property type="entry name" value="Cbl_synth_CobL"/>
</dbReference>
<protein>
    <submittedName>
        <fullName evidence="7">Precorrin-6Y C5,15-methyltransferase (Decarboxylating)</fullName>
    </submittedName>
</protein>
<dbReference type="Gene3D" id="3.40.50.150">
    <property type="entry name" value="Vaccinia Virus protein VP39"/>
    <property type="match status" value="1"/>
</dbReference>
<evidence type="ECO:0000259" key="6">
    <source>
        <dbReference type="Pfam" id="PF00590"/>
    </source>
</evidence>
<dbReference type="GO" id="GO:0009236">
    <property type="term" value="P:cobalamin biosynthetic process"/>
    <property type="evidence" value="ECO:0007669"/>
    <property type="project" value="UniProtKB-UniPathway"/>
</dbReference>
<evidence type="ECO:0000256" key="3">
    <source>
        <dbReference type="ARBA" id="ARBA00022603"/>
    </source>
</evidence>
<dbReference type="EMBL" id="FOME01000001">
    <property type="protein sequence ID" value="SFC17081.1"/>
    <property type="molecule type" value="Genomic_DNA"/>
</dbReference>
<evidence type="ECO:0000256" key="4">
    <source>
        <dbReference type="ARBA" id="ARBA00022679"/>
    </source>
</evidence>
<dbReference type="AlphaFoldDB" id="A0A1H6BUI0"/>
<dbReference type="EMBL" id="FNVB01000004">
    <property type="protein sequence ID" value="SEG64391.1"/>
    <property type="molecule type" value="Genomic_DNA"/>
</dbReference>
<reference evidence="9 10" key="2">
    <citation type="submission" date="2016-10" db="EMBL/GenBank/DDBJ databases">
        <authorList>
            <person name="Varghese N."/>
            <person name="Submissions S."/>
        </authorList>
    </citation>
    <scope>NUCLEOTIDE SEQUENCE [LARGE SCALE GENOMIC DNA]</scope>
    <source>
        <strain evidence="10">ATCC 20501</strain>
        <strain evidence="8 9">CGMCC 4.3529</strain>
    </source>
</reference>
<evidence type="ECO:0000256" key="1">
    <source>
        <dbReference type="ARBA" id="ARBA00004953"/>
    </source>
</evidence>
<dbReference type="InterPro" id="IPR014777">
    <property type="entry name" value="4pyrrole_Mease_sub1"/>
</dbReference>
<dbReference type="Proteomes" id="UP000236729">
    <property type="component" value="Unassembled WGS sequence"/>
</dbReference>
<keyword evidence="2" id="KW-0169">Cobalamin biosynthesis</keyword>
<proteinExistence type="predicted"/>
<evidence type="ECO:0000313" key="10">
    <source>
        <dbReference type="Proteomes" id="UP000236729"/>
    </source>
</evidence>
<keyword evidence="9" id="KW-1185">Reference proteome</keyword>
<dbReference type="PANTHER" id="PTHR43182:SF1">
    <property type="entry name" value="COBALT-PRECORRIN-7 C(5)-METHYLTRANSFERASE"/>
    <property type="match status" value="1"/>
</dbReference>
<sequence length="407" mass="42678">MSVHQEQPEPVHVVGIGADGAAGLSPHAQAVVNSAEVLFGSSRQLDLVPGATGQRVAWPTPLLPALPGLLAEHAGRSICVLASGDPMFYGIGATLVKLLGPERVRIIAHPSSLSLACARLGWPVQETAVVSLVGRPVELLHPRVQPGNRLLVLSSDGSTPDAVAALLRERGFGPSSMTVLSDLGSEREQRTTSTADSWEHSAGPLNVIAIECRAAPGARTLPVTPGLPDEAFEHDGQLTKRDVRAITLARLAPCAGQLLWDVGAGAGSIAIEWMRSDPSCRAIAIEHREDRAQRITANAKALGVPGIQVITGAVPHALDGLDAPDAIFVGGGGTAPGALEECWSALRPGGRLVVNAVTLELETLVADWYRRIGGELVRISVERAAPIGGFTGWRPAMPVTQWVVDKR</sequence>
<dbReference type="Gene3D" id="3.40.1010.10">
    <property type="entry name" value="Cobalt-precorrin-4 Transmethylase, Domain 1"/>
    <property type="match status" value="1"/>
</dbReference>
<dbReference type="SUPFAM" id="SSF53335">
    <property type="entry name" value="S-adenosyl-L-methionine-dependent methyltransferases"/>
    <property type="match status" value="1"/>
</dbReference>
<evidence type="ECO:0000256" key="5">
    <source>
        <dbReference type="ARBA" id="ARBA00022691"/>
    </source>
</evidence>
<dbReference type="PANTHER" id="PTHR43182">
    <property type="entry name" value="COBALT-PRECORRIN-6B C(15)-METHYLTRANSFERASE (DECARBOXYLATING)"/>
    <property type="match status" value="1"/>
</dbReference>
<dbReference type="RefSeq" id="WP_093344720.1">
    <property type="nucleotide sequence ID" value="NZ_FNVB01000004.1"/>
</dbReference>
<organism evidence="7 10">
    <name type="scientific">Saccharopolyspora kobensis</name>
    <dbReference type="NCBI Taxonomy" id="146035"/>
    <lineage>
        <taxon>Bacteria</taxon>
        <taxon>Bacillati</taxon>
        <taxon>Actinomycetota</taxon>
        <taxon>Actinomycetes</taxon>
        <taxon>Pseudonocardiales</taxon>
        <taxon>Pseudonocardiaceae</taxon>
        <taxon>Saccharopolyspora</taxon>
    </lineage>
</organism>
<keyword evidence="5" id="KW-0949">S-adenosyl-L-methionine</keyword>
<feature type="domain" description="Tetrapyrrole methylase" evidence="6">
    <location>
        <begin position="11"/>
        <end position="195"/>
    </location>
</feature>
<keyword evidence="3 7" id="KW-0489">Methyltransferase</keyword>
<dbReference type="InterPro" id="IPR012818">
    <property type="entry name" value="CbiE"/>
</dbReference>
<evidence type="ECO:0000313" key="9">
    <source>
        <dbReference type="Proteomes" id="UP000199690"/>
    </source>
</evidence>
<dbReference type="PIRSF" id="PIRSF036428">
    <property type="entry name" value="CobL"/>
    <property type="match status" value="1"/>
</dbReference>